<evidence type="ECO:0000256" key="6">
    <source>
        <dbReference type="PROSITE-ProRule" id="PRU01373"/>
    </source>
</evidence>
<sequence length="340" mass="36495">DQGFLAFWQAHNGENLLGFPVTEAFGDAGAAQQYFERGRLEQYSAADGSTQVRTGRVGAEFASATWKRFPAAPPHKPIASEQVFADTGHTLREPFLSFWRAGGGAEFFGPPISEPLWEMTVAGRRQVQYFERARLERDAEMSAAESVVAGDLGAALAAIQGVDTAPVGNIGYASYGPGAVQGPDIAPLNPPRPTAAPVVAPPAAAPPVSQPRRPSSGDSRSIVVNLSKQWMYAYEGDEIVFDAPVSTGRDGMETPTGTYAIYTKLPKQTMDGVTNGEYWIVPNVPNVMYFNGGVALHGTYWHNRFGTGARLSHGCVNLPLKAAAWLYAWASVGTPVRVTY</sequence>
<protein>
    <recommendedName>
        <fullName evidence="8">L,D-TPase catalytic domain-containing protein</fullName>
    </recommendedName>
</protein>
<dbReference type="GO" id="GO:0008360">
    <property type="term" value="P:regulation of cell shape"/>
    <property type="evidence" value="ECO:0007669"/>
    <property type="project" value="UniProtKB-UniRule"/>
</dbReference>
<evidence type="ECO:0000256" key="4">
    <source>
        <dbReference type="ARBA" id="ARBA00022984"/>
    </source>
</evidence>
<feature type="region of interest" description="Disordered" evidence="7">
    <location>
        <begin position="183"/>
        <end position="220"/>
    </location>
</feature>
<dbReference type="Proteomes" id="UP000050509">
    <property type="component" value="Unassembled WGS sequence"/>
</dbReference>
<comment type="caution">
    <text evidence="9">The sequence shown here is derived from an EMBL/GenBank/DDBJ whole genome shotgun (WGS) entry which is preliminary data.</text>
</comment>
<accession>A0A0P9CVH9</accession>
<proteinExistence type="predicted"/>
<dbReference type="GO" id="GO:0071555">
    <property type="term" value="P:cell wall organization"/>
    <property type="evidence" value="ECO:0007669"/>
    <property type="project" value="UniProtKB-UniRule"/>
</dbReference>
<feature type="active site" description="Proton donor/acceptor" evidence="6">
    <location>
        <position position="297"/>
    </location>
</feature>
<dbReference type="GO" id="GO:0071972">
    <property type="term" value="F:peptidoglycan L,D-transpeptidase activity"/>
    <property type="evidence" value="ECO:0007669"/>
    <property type="project" value="TreeGrafter"/>
</dbReference>
<name>A0A0P9CVH9_9CHLR</name>
<evidence type="ECO:0000313" key="10">
    <source>
        <dbReference type="Proteomes" id="UP000050509"/>
    </source>
</evidence>
<dbReference type="FunFam" id="2.40.440.10:FF:000015">
    <property type="entry name" value="ErfK/YbiS/YcfS/YnhG family protein"/>
    <property type="match status" value="1"/>
</dbReference>
<feature type="non-terminal residue" evidence="9">
    <location>
        <position position="1"/>
    </location>
</feature>
<dbReference type="InterPro" id="IPR050979">
    <property type="entry name" value="LD-transpeptidase"/>
</dbReference>
<feature type="compositionally biased region" description="Pro residues" evidence="7">
    <location>
        <begin position="188"/>
        <end position="209"/>
    </location>
</feature>
<dbReference type="UniPathway" id="UPA00219"/>
<evidence type="ECO:0000256" key="7">
    <source>
        <dbReference type="SAM" id="MobiDB-lite"/>
    </source>
</evidence>
<dbReference type="PROSITE" id="PS52029">
    <property type="entry name" value="LD_TPASE"/>
    <property type="match status" value="1"/>
</dbReference>
<evidence type="ECO:0000256" key="3">
    <source>
        <dbReference type="ARBA" id="ARBA00022960"/>
    </source>
</evidence>
<dbReference type="GO" id="GO:0018104">
    <property type="term" value="P:peptidoglycan-protein cross-linking"/>
    <property type="evidence" value="ECO:0007669"/>
    <property type="project" value="TreeGrafter"/>
</dbReference>
<evidence type="ECO:0000256" key="2">
    <source>
        <dbReference type="ARBA" id="ARBA00022679"/>
    </source>
</evidence>
<feature type="domain" description="L,D-TPase catalytic" evidence="8">
    <location>
        <begin position="220"/>
        <end position="339"/>
    </location>
</feature>
<evidence type="ECO:0000313" key="9">
    <source>
        <dbReference type="EMBL" id="KPV49948.1"/>
    </source>
</evidence>
<feature type="active site" description="Nucleophile" evidence="6">
    <location>
        <position position="315"/>
    </location>
</feature>
<dbReference type="AlphaFoldDB" id="A0A0P9CVH9"/>
<dbReference type="Pfam" id="PF03734">
    <property type="entry name" value="YkuD"/>
    <property type="match status" value="1"/>
</dbReference>
<evidence type="ECO:0000259" key="8">
    <source>
        <dbReference type="PROSITE" id="PS52029"/>
    </source>
</evidence>
<dbReference type="Gene3D" id="2.40.440.10">
    <property type="entry name" value="L,D-transpeptidase catalytic domain-like"/>
    <property type="match status" value="1"/>
</dbReference>
<gene>
    <name evidence="9" type="ORF">SE17_29750</name>
</gene>
<evidence type="ECO:0000256" key="1">
    <source>
        <dbReference type="ARBA" id="ARBA00004752"/>
    </source>
</evidence>
<keyword evidence="2" id="KW-0808">Transferase</keyword>
<dbReference type="GO" id="GO:0016740">
    <property type="term" value="F:transferase activity"/>
    <property type="evidence" value="ECO:0007669"/>
    <property type="project" value="UniProtKB-KW"/>
</dbReference>
<keyword evidence="4 6" id="KW-0573">Peptidoglycan synthesis</keyword>
<dbReference type="InterPro" id="IPR038063">
    <property type="entry name" value="Transpep_catalytic_dom"/>
</dbReference>
<dbReference type="InterPro" id="IPR005490">
    <property type="entry name" value="LD_TPept_cat_dom"/>
</dbReference>
<dbReference type="EMBL" id="LJCR01001659">
    <property type="protein sequence ID" value="KPV49948.1"/>
    <property type="molecule type" value="Genomic_DNA"/>
</dbReference>
<organism evidence="9 10">
    <name type="scientific">Kouleothrix aurantiaca</name>
    <dbReference type="NCBI Taxonomy" id="186479"/>
    <lineage>
        <taxon>Bacteria</taxon>
        <taxon>Bacillati</taxon>
        <taxon>Chloroflexota</taxon>
        <taxon>Chloroflexia</taxon>
        <taxon>Chloroflexales</taxon>
        <taxon>Roseiflexineae</taxon>
        <taxon>Roseiflexaceae</taxon>
        <taxon>Kouleothrix</taxon>
    </lineage>
</organism>
<dbReference type="GO" id="GO:0005576">
    <property type="term" value="C:extracellular region"/>
    <property type="evidence" value="ECO:0007669"/>
    <property type="project" value="TreeGrafter"/>
</dbReference>
<comment type="pathway">
    <text evidence="1 6">Cell wall biogenesis; peptidoglycan biosynthesis.</text>
</comment>
<keyword evidence="5 6" id="KW-0961">Cell wall biogenesis/degradation</keyword>
<reference evidence="9 10" key="1">
    <citation type="submission" date="2015-09" db="EMBL/GenBank/DDBJ databases">
        <title>Draft genome sequence of Kouleothrix aurantiaca JCM 19913.</title>
        <authorList>
            <person name="Hemp J."/>
        </authorList>
    </citation>
    <scope>NUCLEOTIDE SEQUENCE [LARGE SCALE GENOMIC DNA]</scope>
    <source>
        <strain evidence="9 10">COM-B</strain>
    </source>
</reference>
<evidence type="ECO:0000256" key="5">
    <source>
        <dbReference type="ARBA" id="ARBA00023316"/>
    </source>
</evidence>
<dbReference type="PANTHER" id="PTHR30582:SF2">
    <property type="entry name" value="L,D-TRANSPEPTIDASE YCIB-RELATED"/>
    <property type="match status" value="1"/>
</dbReference>
<dbReference type="PATRIC" id="fig|186479.3.peg.2584"/>
<keyword evidence="3 6" id="KW-0133">Cell shape</keyword>
<dbReference type="SUPFAM" id="SSF141523">
    <property type="entry name" value="L,D-transpeptidase catalytic domain-like"/>
    <property type="match status" value="1"/>
</dbReference>
<dbReference type="PANTHER" id="PTHR30582">
    <property type="entry name" value="L,D-TRANSPEPTIDASE"/>
    <property type="match status" value="1"/>
</dbReference>
<dbReference type="CDD" id="cd16913">
    <property type="entry name" value="YkuD_like"/>
    <property type="match status" value="1"/>
</dbReference>
<keyword evidence="10" id="KW-1185">Reference proteome</keyword>